<dbReference type="AlphaFoldDB" id="A0A251TD49"/>
<proteinExistence type="predicted"/>
<gene>
    <name evidence="2" type="ORF">HannXRQ_Chr11g0343331</name>
</gene>
<accession>A0A251TD49</accession>
<feature type="region of interest" description="Disordered" evidence="1">
    <location>
        <begin position="1"/>
        <end position="48"/>
    </location>
</feature>
<evidence type="ECO:0000256" key="1">
    <source>
        <dbReference type="SAM" id="MobiDB-lite"/>
    </source>
</evidence>
<reference evidence="3" key="1">
    <citation type="journal article" date="2017" name="Nature">
        <title>The sunflower genome provides insights into oil metabolism, flowering and Asterid evolution.</title>
        <authorList>
            <person name="Badouin H."/>
            <person name="Gouzy J."/>
            <person name="Grassa C.J."/>
            <person name="Murat F."/>
            <person name="Staton S.E."/>
            <person name="Cottret L."/>
            <person name="Lelandais-Briere C."/>
            <person name="Owens G.L."/>
            <person name="Carrere S."/>
            <person name="Mayjonade B."/>
            <person name="Legrand L."/>
            <person name="Gill N."/>
            <person name="Kane N.C."/>
            <person name="Bowers J.E."/>
            <person name="Hubner S."/>
            <person name="Bellec A."/>
            <person name="Berard A."/>
            <person name="Berges H."/>
            <person name="Blanchet N."/>
            <person name="Boniface M.C."/>
            <person name="Brunel D."/>
            <person name="Catrice O."/>
            <person name="Chaidir N."/>
            <person name="Claudel C."/>
            <person name="Donnadieu C."/>
            <person name="Faraut T."/>
            <person name="Fievet G."/>
            <person name="Helmstetter N."/>
            <person name="King M."/>
            <person name="Knapp S.J."/>
            <person name="Lai Z."/>
            <person name="Le Paslier M.C."/>
            <person name="Lippi Y."/>
            <person name="Lorenzon L."/>
            <person name="Mandel J.R."/>
            <person name="Marage G."/>
            <person name="Marchand G."/>
            <person name="Marquand E."/>
            <person name="Bret-Mestries E."/>
            <person name="Morien E."/>
            <person name="Nambeesan S."/>
            <person name="Nguyen T."/>
            <person name="Pegot-Espagnet P."/>
            <person name="Pouilly N."/>
            <person name="Raftis F."/>
            <person name="Sallet E."/>
            <person name="Schiex T."/>
            <person name="Thomas J."/>
            <person name="Vandecasteele C."/>
            <person name="Vares D."/>
            <person name="Vear F."/>
            <person name="Vautrin S."/>
            <person name="Crespi M."/>
            <person name="Mangin B."/>
            <person name="Burke J.M."/>
            <person name="Salse J."/>
            <person name="Munos S."/>
            <person name="Vincourt P."/>
            <person name="Rieseberg L.H."/>
            <person name="Langlade N.B."/>
        </authorList>
    </citation>
    <scope>NUCLEOTIDE SEQUENCE [LARGE SCALE GENOMIC DNA]</scope>
    <source>
        <strain evidence="3">cv. SF193</strain>
    </source>
</reference>
<keyword evidence="3" id="KW-1185">Reference proteome</keyword>
<sequence>MATADAVCGGAMEETTTTESRAVNSSQRVGFGTNPVSHGRNQSTQSRLGQLSSVWSTRILGWFNSVKPSQTRLTTVNSKIRNALVAR</sequence>
<feature type="compositionally biased region" description="Polar residues" evidence="1">
    <location>
        <begin position="14"/>
        <end position="48"/>
    </location>
</feature>
<dbReference type="EMBL" id="CM007900">
    <property type="protein sequence ID" value="OTG08582.1"/>
    <property type="molecule type" value="Genomic_DNA"/>
</dbReference>
<name>A0A251TD49_HELAN</name>
<dbReference type="Proteomes" id="UP000215914">
    <property type="component" value="Chromosome 11"/>
</dbReference>
<evidence type="ECO:0000313" key="3">
    <source>
        <dbReference type="Proteomes" id="UP000215914"/>
    </source>
</evidence>
<dbReference type="InParanoid" id="A0A251TD49"/>
<evidence type="ECO:0000313" key="2">
    <source>
        <dbReference type="EMBL" id="OTG08582.1"/>
    </source>
</evidence>
<organism evidence="2 3">
    <name type="scientific">Helianthus annuus</name>
    <name type="common">Common sunflower</name>
    <dbReference type="NCBI Taxonomy" id="4232"/>
    <lineage>
        <taxon>Eukaryota</taxon>
        <taxon>Viridiplantae</taxon>
        <taxon>Streptophyta</taxon>
        <taxon>Embryophyta</taxon>
        <taxon>Tracheophyta</taxon>
        <taxon>Spermatophyta</taxon>
        <taxon>Magnoliopsida</taxon>
        <taxon>eudicotyledons</taxon>
        <taxon>Gunneridae</taxon>
        <taxon>Pentapetalae</taxon>
        <taxon>asterids</taxon>
        <taxon>campanulids</taxon>
        <taxon>Asterales</taxon>
        <taxon>Asteraceae</taxon>
        <taxon>Asteroideae</taxon>
        <taxon>Heliantheae alliance</taxon>
        <taxon>Heliantheae</taxon>
        <taxon>Helianthus</taxon>
    </lineage>
</organism>
<protein>
    <submittedName>
        <fullName evidence="2">Uncharacterized protein</fullName>
    </submittedName>
</protein>